<evidence type="ECO:0000256" key="1">
    <source>
        <dbReference type="SAM" id="SignalP"/>
    </source>
</evidence>
<comment type="caution">
    <text evidence="3">The sequence shown here is derived from an EMBL/GenBank/DDBJ whole genome shotgun (WGS) entry which is preliminary data.</text>
</comment>
<dbReference type="Pfam" id="PF10077">
    <property type="entry name" value="DUF2314"/>
    <property type="match status" value="1"/>
</dbReference>
<reference evidence="5 6" key="1">
    <citation type="submission" date="2020-08" db="EMBL/GenBank/DDBJ databases">
        <title>Genomic Encyclopedia of Type Strains, Phase IV (KMG-V): Genome sequencing to study the core and pangenomes of soil and plant-associated prokaryotes.</title>
        <authorList>
            <person name="Whitman W."/>
        </authorList>
    </citation>
    <scope>NUCLEOTIDE SEQUENCE [LARGE SCALE GENOMIC DNA]</scope>
    <source>
        <strain evidence="3 6">SEMIA 471</strain>
        <strain evidence="4 5">SEMIA 489</strain>
    </source>
</reference>
<proteinExistence type="predicted"/>
<dbReference type="AlphaFoldDB" id="A0A7W6VC71"/>
<dbReference type="Proteomes" id="UP000557344">
    <property type="component" value="Unassembled WGS sequence"/>
</dbReference>
<dbReference type="RefSeq" id="WP_246723350.1">
    <property type="nucleotide sequence ID" value="NZ_JACIHU010000009.1"/>
</dbReference>
<dbReference type="InterPro" id="IPR018756">
    <property type="entry name" value="DUF2314"/>
</dbReference>
<organism evidence="3 6">
    <name type="scientific">Rhizobium etli</name>
    <dbReference type="NCBI Taxonomy" id="29449"/>
    <lineage>
        <taxon>Bacteria</taxon>
        <taxon>Pseudomonadati</taxon>
        <taxon>Pseudomonadota</taxon>
        <taxon>Alphaproteobacteria</taxon>
        <taxon>Hyphomicrobiales</taxon>
        <taxon>Rhizobiaceae</taxon>
        <taxon>Rhizobium/Agrobacterium group</taxon>
        <taxon>Rhizobium</taxon>
    </lineage>
</organism>
<feature type="domain" description="DUF2314" evidence="2">
    <location>
        <begin position="38"/>
        <end position="178"/>
    </location>
</feature>
<evidence type="ECO:0000313" key="5">
    <source>
        <dbReference type="Proteomes" id="UP000523431"/>
    </source>
</evidence>
<evidence type="ECO:0000313" key="3">
    <source>
        <dbReference type="EMBL" id="MBB4481515.1"/>
    </source>
</evidence>
<dbReference type="EMBL" id="JACIHU010000009">
    <property type="protein sequence ID" value="MBB4481515.1"/>
    <property type="molecule type" value="Genomic_DNA"/>
</dbReference>
<gene>
    <name evidence="3" type="ORF">GGE46_004113</name>
    <name evidence="4" type="ORF">GGE57_004110</name>
</gene>
<dbReference type="Proteomes" id="UP000523431">
    <property type="component" value="Unassembled WGS sequence"/>
</dbReference>
<keyword evidence="1" id="KW-0732">Signal</keyword>
<protein>
    <submittedName>
        <fullName evidence="3">Uncharacterized protein YegJ (DUF2314 family)</fullName>
    </submittedName>
</protein>
<evidence type="ECO:0000313" key="4">
    <source>
        <dbReference type="EMBL" id="MBB4537344.1"/>
    </source>
</evidence>
<name>A0A7W6VC71_RHIET</name>
<sequence length="182" mass="20474">MRSVISLLSMLVLSIPVIPTERALAQDNPNVQLIAPGDPAMAKAHEKSIGELDGFLEKLRNPPAGTDNYSLKLGFKDKDKDKDKDKSVVLTTDQMAPDVEFMWVYQIEASGDHFTALLGDRPEYIHNIKQGDRVEFEKSDIFDWLYVENGKIKGNYTACPLLLAGPKEQLEQYREIYGIVCD</sequence>
<evidence type="ECO:0000313" key="6">
    <source>
        <dbReference type="Proteomes" id="UP000557344"/>
    </source>
</evidence>
<feature type="signal peptide" evidence="1">
    <location>
        <begin position="1"/>
        <end position="25"/>
    </location>
</feature>
<evidence type="ECO:0000259" key="2">
    <source>
        <dbReference type="Pfam" id="PF10077"/>
    </source>
</evidence>
<dbReference type="EMBL" id="JACIID010000009">
    <property type="protein sequence ID" value="MBB4537344.1"/>
    <property type="molecule type" value="Genomic_DNA"/>
</dbReference>
<accession>A0A7W6VC71</accession>
<feature type="chain" id="PRO_5033918453" evidence="1">
    <location>
        <begin position="26"/>
        <end position="182"/>
    </location>
</feature>